<dbReference type="EMBL" id="CR522870">
    <property type="protein sequence ID" value="CAG35509.1"/>
    <property type="molecule type" value="Genomic_DNA"/>
</dbReference>
<organism evidence="2 3">
    <name type="scientific">Desulfotalea psychrophila (strain LSv54 / DSM 12343)</name>
    <dbReference type="NCBI Taxonomy" id="177439"/>
    <lineage>
        <taxon>Bacteria</taxon>
        <taxon>Pseudomonadati</taxon>
        <taxon>Thermodesulfobacteriota</taxon>
        <taxon>Desulfobulbia</taxon>
        <taxon>Desulfobulbales</taxon>
        <taxon>Desulfocapsaceae</taxon>
        <taxon>Desulfotalea</taxon>
    </lineage>
</organism>
<dbReference type="RefSeq" id="WP_011188025.1">
    <property type="nucleotide sequence ID" value="NC_006138.1"/>
</dbReference>
<reference evidence="3" key="1">
    <citation type="journal article" date="2004" name="Environ. Microbiol.">
        <title>The genome of Desulfotalea psychrophila, a sulfate-reducing bacterium from permanently cold Arctic sediments.</title>
        <authorList>
            <person name="Rabus R."/>
            <person name="Ruepp A."/>
            <person name="Frickey T."/>
            <person name="Rattei T."/>
            <person name="Fartmann B."/>
            <person name="Stark M."/>
            <person name="Bauer M."/>
            <person name="Zibat A."/>
            <person name="Lombardot T."/>
            <person name="Becker I."/>
            <person name="Amann J."/>
            <person name="Gellner K."/>
            <person name="Teeling H."/>
            <person name="Leuschner W.D."/>
            <person name="Gloeckner F.-O."/>
            <person name="Lupas A.N."/>
            <person name="Amann R."/>
            <person name="Klenk H.-P."/>
        </authorList>
    </citation>
    <scope>NUCLEOTIDE SEQUENCE [LARGE SCALE GENOMIC DNA]</scope>
    <source>
        <strain evidence="3">DSM 12343 / LSv54</strain>
    </source>
</reference>
<dbReference type="InterPro" id="IPR045865">
    <property type="entry name" value="ACT-like_dom_sf"/>
</dbReference>
<dbReference type="OrthoDB" id="12860at2"/>
<evidence type="ECO:0000313" key="2">
    <source>
        <dbReference type="EMBL" id="CAG35509.1"/>
    </source>
</evidence>
<feature type="domain" description="ACT" evidence="1">
    <location>
        <begin position="6"/>
        <end position="83"/>
    </location>
</feature>
<dbReference type="HOGENOM" id="CLU_095322_1_1_7"/>
<dbReference type="SUPFAM" id="SSF55021">
    <property type="entry name" value="ACT-like"/>
    <property type="match status" value="2"/>
</dbReference>
<dbReference type="InterPro" id="IPR002912">
    <property type="entry name" value="ACT_dom"/>
</dbReference>
<dbReference type="PANTHER" id="PTHR34875:SF6">
    <property type="entry name" value="UPF0237 PROTEIN MJ1558"/>
    <property type="match status" value="1"/>
</dbReference>
<dbReference type="Proteomes" id="UP000000602">
    <property type="component" value="Chromosome"/>
</dbReference>
<accession>Q6AQ64</accession>
<dbReference type="InterPro" id="IPR050990">
    <property type="entry name" value="UPF0237/GcvR_regulator"/>
</dbReference>
<dbReference type="Pfam" id="PF13740">
    <property type="entry name" value="ACT_6"/>
    <property type="match status" value="1"/>
</dbReference>
<feature type="domain" description="ACT" evidence="1">
    <location>
        <begin position="98"/>
        <end position="171"/>
    </location>
</feature>
<dbReference type="PROSITE" id="PS51671">
    <property type="entry name" value="ACT"/>
    <property type="match status" value="2"/>
</dbReference>
<dbReference type="CDD" id="cd04869">
    <property type="entry name" value="ACT_GcvR_2"/>
    <property type="match status" value="1"/>
</dbReference>
<dbReference type="PANTHER" id="PTHR34875">
    <property type="entry name" value="UPF0237 PROTEIN MJ1558"/>
    <property type="match status" value="1"/>
</dbReference>
<sequence length="185" mass="20530">MKKQMIISVMSKDRSGIVAEVTGAIFSLNGDLADINQSVVCGYFTMIVSATFEGDVSREDILAELYQINTTDRFEVSVKEVAGDIDLAQPEKPTETYVMTVQSPNKKGLVHGVSQFCHAHKMNIIDLSTNLRNGIYTMALQLDLTKSTGINAIEKDLARYNRDSGLQIVLQHNDIFQVTNEVTLR</sequence>
<name>Q6AQ64_DESPS</name>
<proteinExistence type="predicted"/>
<dbReference type="Gene3D" id="3.30.70.260">
    <property type="match status" value="2"/>
</dbReference>
<dbReference type="KEGG" id="dps:DP0780"/>
<dbReference type="AlphaFoldDB" id="Q6AQ64"/>
<keyword evidence="3" id="KW-1185">Reference proteome</keyword>
<protein>
    <recommendedName>
        <fullName evidence="1">ACT domain-containing protein</fullName>
    </recommendedName>
</protein>
<dbReference type="STRING" id="177439.DP0780"/>
<gene>
    <name evidence="2" type="ordered locus">DP0780</name>
</gene>
<evidence type="ECO:0000259" key="1">
    <source>
        <dbReference type="PROSITE" id="PS51671"/>
    </source>
</evidence>
<dbReference type="eggNOG" id="COG3830">
    <property type="taxonomic scope" value="Bacteria"/>
</dbReference>
<evidence type="ECO:0000313" key="3">
    <source>
        <dbReference type="Proteomes" id="UP000000602"/>
    </source>
</evidence>